<evidence type="ECO:0000313" key="4">
    <source>
        <dbReference type="Proteomes" id="UP001233314"/>
    </source>
</evidence>
<reference evidence="3 4" key="1">
    <citation type="submission" date="2023-07" db="EMBL/GenBank/DDBJ databases">
        <title>Nocardioides sp. nov WY-20 isolated from soil.</title>
        <authorList>
            <person name="Liu B."/>
            <person name="Wan Y."/>
        </authorList>
    </citation>
    <scope>NUCLEOTIDE SEQUENCE [LARGE SCALE GENOMIC DNA]</scope>
    <source>
        <strain evidence="3 4">WY-20</strain>
    </source>
</reference>
<dbReference type="RefSeq" id="WP_305028955.1">
    <property type="nucleotide sequence ID" value="NZ_JAUQTA010000002.1"/>
</dbReference>
<proteinExistence type="inferred from homology"/>
<keyword evidence="4" id="KW-1185">Reference proteome</keyword>
<name>A0ABT9B3Z6_9ACTN</name>
<comment type="similarity">
    <text evidence="1">Belongs to the barstar family.</text>
</comment>
<protein>
    <submittedName>
        <fullName evidence="3">Barstar family protein</fullName>
    </submittedName>
</protein>
<dbReference type="Pfam" id="PF01337">
    <property type="entry name" value="Barstar"/>
    <property type="match status" value="1"/>
</dbReference>
<evidence type="ECO:0000256" key="1">
    <source>
        <dbReference type="ARBA" id="ARBA00006845"/>
    </source>
</evidence>
<feature type="domain" description="Barstar (barnase inhibitor)" evidence="2">
    <location>
        <begin position="46"/>
        <end position="136"/>
    </location>
</feature>
<evidence type="ECO:0000313" key="3">
    <source>
        <dbReference type="EMBL" id="MDO7869561.1"/>
    </source>
</evidence>
<comment type="caution">
    <text evidence="3">The sequence shown here is derived from an EMBL/GenBank/DDBJ whole genome shotgun (WGS) entry which is preliminary data.</text>
</comment>
<dbReference type="EMBL" id="JAUQTA010000002">
    <property type="protein sequence ID" value="MDO7869561.1"/>
    <property type="molecule type" value="Genomic_DNA"/>
</dbReference>
<organism evidence="3 4">
    <name type="scientific">Nocardioides jiangxiensis</name>
    <dbReference type="NCBI Taxonomy" id="3064524"/>
    <lineage>
        <taxon>Bacteria</taxon>
        <taxon>Bacillati</taxon>
        <taxon>Actinomycetota</taxon>
        <taxon>Actinomycetes</taxon>
        <taxon>Propionibacteriales</taxon>
        <taxon>Nocardioidaceae</taxon>
        <taxon>Nocardioides</taxon>
    </lineage>
</organism>
<dbReference type="InterPro" id="IPR035905">
    <property type="entry name" value="Barstar-like_sf"/>
</dbReference>
<sequence length="178" mass="19966">MASWDPAAELEHPVDFRLAMNGPVTMFWRWSVLSETIDWLRLNAYRVVELHADSWSSAGDMFNDAARAMDFPDYFGRNLDALNDCMSDVASGDYGWDVEADTGLVIVLKRFDAFASVDRSTAQKLLDIFANQARSALLIGHRIICLAQSNDPRLSFDPVGATPVTWNDQERLDSSRGM</sequence>
<gene>
    <name evidence="3" type="ORF">Q5722_14400</name>
</gene>
<evidence type="ECO:0000259" key="2">
    <source>
        <dbReference type="Pfam" id="PF01337"/>
    </source>
</evidence>
<dbReference type="SUPFAM" id="SSF52038">
    <property type="entry name" value="Barstar-related"/>
    <property type="match status" value="1"/>
</dbReference>
<dbReference type="InterPro" id="IPR000468">
    <property type="entry name" value="Barstar"/>
</dbReference>
<dbReference type="Proteomes" id="UP001233314">
    <property type="component" value="Unassembled WGS sequence"/>
</dbReference>
<dbReference type="Gene3D" id="3.30.370.10">
    <property type="entry name" value="Barstar-like"/>
    <property type="match status" value="1"/>
</dbReference>
<accession>A0ABT9B3Z6</accession>